<organism evidence="2 3">
    <name type="scientific">Teratosphaeria nubilosa</name>
    <dbReference type="NCBI Taxonomy" id="161662"/>
    <lineage>
        <taxon>Eukaryota</taxon>
        <taxon>Fungi</taxon>
        <taxon>Dikarya</taxon>
        <taxon>Ascomycota</taxon>
        <taxon>Pezizomycotina</taxon>
        <taxon>Dothideomycetes</taxon>
        <taxon>Dothideomycetidae</taxon>
        <taxon>Mycosphaerellales</taxon>
        <taxon>Teratosphaeriaceae</taxon>
        <taxon>Teratosphaeria</taxon>
    </lineage>
</organism>
<feature type="compositionally biased region" description="Basic and acidic residues" evidence="1">
    <location>
        <begin position="128"/>
        <end position="147"/>
    </location>
</feature>
<dbReference type="OrthoDB" id="5424021at2759"/>
<name>A0A6G1LJA2_9PEZI</name>
<proteinExistence type="predicted"/>
<accession>A0A6G1LJA2</accession>
<evidence type="ECO:0000313" key="2">
    <source>
        <dbReference type="EMBL" id="KAF2773021.1"/>
    </source>
</evidence>
<feature type="region of interest" description="Disordered" evidence="1">
    <location>
        <begin position="124"/>
        <end position="147"/>
    </location>
</feature>
<sequence length="147" mass="16315">MATHAPPNSVWTAMDYKPPRGKCNHKTSLMTPACACLRFMLHPVKAATSFDCDGCGHHASFHNLENPSEDAVLERWAEKAAEEEREMRQAVGGANKKRRLLTQVAAAEEVLILDDVSPPPLRAAVKRNRAEAKKPAARKTDMNRAWD</sequence>
<reference evidence="2" key="1">
    <citation type="journal article" date="2020" name="Stud. Mycol.">
        <title>101 Dothideomycetes genomes: a test case for predicting lifestyles and emergence of pathogens.</title>
        <authorList>
            <person name="Haridas S."/>
            <person name="Albert R."/>
            <person name="Binder M."/>
            <person name="Bloem J."/>
            <person name="Labutti K."/>
            <person name="Salamov A."/>
            <person name="Andreopoulos B."/>
            <person name="Baker S."/>
            <person name="Barry K."/>
            <person name="Bills G."/>
            <person name="Bluhm B."/>
            <person name="Cannon C."/>
            <person name="Castanera R."/>
            <person name="Culley D."/>
            <person name="Daum C."/>
            <person name="Ezra D."/>
            <person name="Gonzalez J."/>
            <person name="Henrissat B."/>
            <person name="Kuo A."/>
            <person name="Liang C."/>
            <person name="Lipzen A."/>
            <person name="Lutzoni F."/>
            <person name="Magnuson J."/>
            <person name="Mondo S."/>
            <person name="Nolan M."/>
            <person name="Ohm R."/>
            <person name="Pangilinan J."/>
            <person name="Park H.-J."/>
            <person name="Ramirez L."/>
            <person name="Alfaro M."/>
            <person name="Sun H."/>
            <person name="Tritt A."/>
            <person name="Yoshinaga Y."/>
            <person name="Zwiers L.-H."/>
            <person name="Turgeon B."/>
            <person name="Goodwin S."/>
            <person name="Spatafora J."/>
            <person name="Crous P."/>
            <person name="Grigoriev I."/>
        </authorList>
    </citation>
    <scope>NUCLEOTIDE SEQUENCE</scope>
    <source>
        <strain evidence="2">CBS 116005</strain>
    </source>
</reference>
<dbReference type="AlphaFoldDB" id="A0A6G1LJA2"/>
<protein>
    <submittedName>
        <fullName evidence="2">Uncharacterized protein</fullName>
    </submittedName>
</protein>
<dbReference type="EMBL" id="ML995812">
    <property type="protein sequence ID" value="KAF2773021.1"/>
    <property type="molecule type" value="Genomic_DNA"/>
</dbReference>
<gene>
    <name evidence="2" type="ORF">EJ03DRAFT_324072</name>
</gene>
<dbReference type="Proteomes" id="UP000799436">
    <property type="component" value="Unassembled WGS sequence"/>
</dbReference>
<evidence type="ECO:0000313" key="3">
    <source>
        <dbReference type="Proteomes" id="UP000799436"/>
    </source>
</evidence>
<evidence type="ECO:0000256" key="1">
    <source>
        <dbReference type="SAM" id="MobiDB-lite"/>
    </source>
</evidence>
<keyword evidence="3" id="KW-1185">Reference proteome</keyword>